<feature type="transmembrane region" description="Helical" evidence="2">
    <location>
        <begin position="6"/>
        <end position="26"/>
    </location>
</feature>
<keyword evidence="2" id="KW-1133">Transmembrane helix</keyword>
<evidence type="ECO:0000256" key="1">
    <source>
        <dbReference type="SAM" id="MobiDB-lite"/>
    </source>
</evidence>
<feature type="region of interest" description="Disordered" evidence="1">
    <location>
        <begin position="191"/>
        <end position="218"/>
    </location>
</feature>
<keyword evidence="5" id="KW-1185">Reference proteome</keyword>
<organism evidence="4 5">
    <name type="scientific">Blattamonas nauphoetae</name>
    <dbReference type="NCBI Taxonomy" id="2049346"/>
    <lineage>
        <taxon>Eukaryota</taxon>
        <taxon>Metamonada</taxon>
        <taxon>Preaxostyla</taxon>
        <taxon>Oxymonadida</taxon>
        <taxon>Blattamonas</taxon>
    </lineage>
</organism>
<keyword evidence="2" id="KW-0472">Membrane</keyword>
<evidence type="ECO:0000259" key="3">
    <source>
        <dbReference type="Pfam" id="PF07714"/>
    </source>
</evidence>
<dbReference type="EMBL" id="JARBJD010000214">
    <property type="protein sequence ID" value="KAK2946948.1"/>
    <property type="molecule type" value="Genomic_DNA"/>
</dbReference>
<reference evidence="4 5" key="1">
    <citation type="journal article" date="2022" name="bioRxiv">
        <title>Genomics of Preaxostyla Flagellates Illuminates Evolutionary Transitions and the Path Towards Mitochondrial Loss.</title>
        <authorList>
            <person name="Novak L.V.F."/>
            <person name="Treitli S.C."/>
            <person name="Pyrih J."/>
            <person name="Halakuc P."/>
            <person name="Pipaliya S.V."/>
            <person name="Vacek V."/>
            <person name="Brzon O."/>
            <person name="Soukal P."/>
            <person name="Eme L."/>
            <person name="Dacks J.B."/>
            <person name="Karnkowska A."/>
            <person name="Elias M."/>
            <person name="Hampl V."/>
        </authorList>
    </citation>
    <scope>NUCLEOTIDE SEQUENCE [LARGE SCALE GENOMIC DNA]</scope>
    <source>
        <strain evidence="4">NAU3</strain>
        <tissue evidence="4">Gut</tissue>
    </source>
</reference>
<dbReference type="InterPro" id="IPR001245">
    <property type="entry name" value="Ser-Thr/Tyr_kinase_cat_dom"/>
</dbReference>
<feature type="region of interest" description="Disordered" evidence="1">
    <location>
        <begin position="77"/>
        <end position="97"/>
    </location>
</feature>
<dbReference type="Proteomes" id="UP001281761">
    <property type="component" value="Unassembled WGS sequence"/>
</dbReference>
<keyword evidence="2" id="KW-0812">Transmembrane</keyword>
<dbReference type="SUPFAM" id="SSF56112">
    <property type="entry name" value="Protein kinase-like (PK-like)"/>
    <property type="match status" value="1"/>
</dbReference>
<protein>
    <recommendedName>
        <fullName evidence="3">Serine-threonine/tyrosine-protein kinase catalytic domain-containing protein</fullName>
    </recommendedName>
</protein>
<proteinExistence type="predicted"/>
<evidence type="ECO:0000256" key="2">
    <source>
        <dbReference type="SAM" id="Phobius"/>
    </source>
</evidence>
<gene>
    <name evidence="4" type="ORF">BLNAU_18106</name>
</gene>
<dbReference type="Pfam" id="PF07714">
    <property type="entry name" value="PK_Tyr_Ser-Thr"/>
    <property type="match status" value="1"/>
</dbReference>
<sequence>MKWWLPLVIVVACSLLVLMLIVLLCWRRRKGEGKTKMKKEELSEEEYIEKMEERDETIGRSVIETTVRALKDKTITAHGPEMDGKTEESGKMGSDGWEGRREIDVIEVMDCAEFDSHFVSRQNSLYQRLHVENRPLSNKRIQERHLVSALVNLKRTNACAEVFLHLSSHWLKMTTEGEICLLLEKTKGVEKDEKEGEISREQKETVDGEREKMDGQRWSSPEQFLEEGEAEKAINPAQVSVFRLGLVLWEIETGQIPFGETDAVNTCRQLKAGIVPAMDGVSSVSMRELITRCLSVDGDSRPTLESVSSMLDEIAEDTTTWKGSFIF</sequence>
<evidence type="ECO:0000313" key="5">
    <source>
        <dbReference type="Proteomes" id="UP001281761"/>
    </source>
</evidence>
<feature type="compositionally biased region" description="Basic and acidic residues" evidence="1">
    <location>
        <begin position="191"/>
        <end position="215"/>
    </location>
</feature>
<dbReference type="Gene3D" id="1.10.510.10">
    <property type="entry name" value="Transferase(Phosphotransferase) domain 1"/>
    <property type="match status" value="1"/>
</dbReference>
<name>A0ABQ9X5S5_9EUKA</name>
<dbReference type="InterPro" id="IPR011009">
    <property type="entry name" value="Kinase-like_dom_sf"/>
</dbReference>
<evidence type="ECO:0000313" key="4">
    <source>
        <dbReference type="EMBL" id="KAK2946948.1"/>
    </source>
</evidence>
<feature type="domain" description="Serine-threonine/tyrosine-protein kinase catalytic" evidence="3">
    <location>
        <begin position="206"/>
        <end position="310"/>
    </location>
</feature>
<comment type="caution">
    <text evidence="4">The sequence shown here is derived from an EMBL/GenBank/DDBJ whole genome shotgun (WGS) entry which is preliminary data.</text>
</comment>
<accession>A0ABQ9X5S5</accession>
<feature type="compositionally biased region" description="Basic and acidic residues" evidence="1">
    <location>
        <begin position="77"/>
        <end position="90"/>
    </location>
</feature>